<protein>
    <submittedName>
        <fullName evidence="1">Uncharacterized protein</fullName>
    </submittedName>
</protein>
<organism evidence="1 2">
    <name type="scientific">Volvox reticuliferus</name>
    <dbReference type="NCBI Taxonomy" id="1737510"/>
    <lineage>
        <taxon>Eukaryota</taxon>
        <taxon>Viridiplantae</taxon>
        <taxon>Chlorophyta</taxon>
        <taxon>core chlorophytes</taxon>
        <taxon>Chlorophyceae</taxon>
        <taxon>CS clade</taxon>
        <taxon>Chlamydomonadales</taxon>
        <taxon>Volvocaceae</taxon>
        <taxon>Volvox</taxon>
    </lineage>
</organism>
<accession>A0A8J4FHS6</accession>
<dbReference type="AlphaFoldDB" id="A0A8J4FHS6"/>
<gene>
    <name evidence="1" type="ORF">Vretifemale_5426</name>
</gene>
<evidence type="ECO:0000313" key="1">
    <source>
        <dbReference type="EMBL" id="GIL75674.1"/>
    </source>
</evidence>
<dbReference type="Proteomes" id="UP000747110">
    <property type="component" value="Unassembled WGS sequence"/>
</dbReference>
<name>A0A8J4FHS6_9CHLO</name>
<dbReference type="EMBL" id="BNCP01000007">
    <property type="protein sequence ID" value="GIL75674.1"/>
    <property type="molecule type" value="Genomic_DNA"/>
</dbReference>
<keyword evidence="2" id="KW-1185">Reference proteome</keyword>
<evidence type="ECO:0000313" key="2">
    <source>
        <dbReference type="Proteomes" id="UP000747110"/>
    </source>
</evidence>
<proteinExistence type="predicted"/>
<comment type="caution">
    <text evidence="1">The sequence shown here is derived from an EMBL/GenBank/DDBJ whole genome shotgun (WGS) entry which is preliminary data.</text>
</comment>
<reference evidence="1" key="1">
    <citation type="journal article" date="2021" name="Proc. Natl. Acad. Sci. U.S.A.">
        <title>Three genomes in the algal genus Volvox reveal the fate of a haploid sex-determining region after a transition to homothallism.</title>
        <authorList>
            <person name="Yamamoto K."/>
            <person name="Hamaji T."/>
            <person name="Kawai-Toyooka H."/>
            <person name="Matsuzaki R."/>
            <person name="Takahashi F."/>
            <person name="Nishimura Y."/>
            <person name="Kawachi M."/>
            <person name="Noguchi H."/>
            <person name="Minakuchi Y."/>
            <person name="Umen J.G."/>
            <person name="Toyoda A."/>
            <person name="Nozaki H."/>
        </authorList>
    </citation>
    <scope>NUCLEOTIDE SEQUENCE</scope>
    <source>
        <strain evidence="1">NIES-3786</strain>
    </source>
</reference>
<dbReference type="OrthoDB" id="552862at2759"/>
<sequence>MGEFYCRACYNEQPGSTAPKSTPQHTHGVDRVRSLTAAAQAQIGAPLPRTASYSSDSTRQCHAILPQPLKEPALTGEEECPGRAADWVCPACRCVRCGMACCPITVMSGGFLPVTQNAGGPAQTAAAAGRCLPASATGQHRGDVAQLAMWRVMAIRAAAQQAVTGAGTGGHGAAVAAVAAAAAAAAAPPLLLEQCRALAAAARSPVQLEHWLDMEVTPNPSRAPALNRPLEALLQTLLPSEPWNVSGREGRQKGGNVNNDFWCRCCY</sequence>